<evidence type="ECO:0000313" key="3">
    <source>
        <dbReference type="RefSeq" id="XP_022136879.1"/>
    </source>
</evidence>
<accession>A0A6J1C5K3</accession>
<reference evidence="3" key="1">
    <citation type="submission" date="2025-08" db="UniProtKB">
        <authorList>
            <consortium name="RefSeq"/>
        </authorList>
    </citation>
    <scope>IDENTIFICATION</scope>
</reference>
<evidence type="ECO:0000256" key="1">
    <source>
        <dbReference type="SAM" id="Phobius"/>
    </source>
</evidence>
<feature type="transmembrane region" description="Helical" evidence="1">
    <location>
        <begin position="33"/>
        <end position="52"/>
    </location>
</feature>
<protein>
    <submittedName>
        <fullName evidence="3">Uncharacterized protein LOC111008461</fullName>
    </submittedName>
</protein>
<name>A0A6J1C5K3_MOMCH</name>
<dbReference type="KEGG" id="mcha:111008461"/>
<proteinExistence type="predicted"/>
<keyword evidence="2" id="KW-1185">Reference proteome</keyword>
<organism evidence="2 3">
    <name type="scientific">Momordica charantia</name>
    <name type="common">Bitter gourd</name>
    <name type="synonym">Balsam pear</name>
    <dbReference type="NCBI Taxonomy" id="3673"/>
    <lineage>
        <taxon>Eukaryota</taxon>
        <taxon>Viridiplantae</taxon>
        <taxon>Streptophyta</taxon>
        <taxon>Embryophyta</taxon>
        <taxon>Tracheophyta</taxon>
        <taxon>Spermatophyta</taxon>
        <taxon>Magnoliopsida</taxon>
        <taxon>eudicotyledons</taxon>
        <taxon>Gunneridae</taxon>
        <taxon>Pentapetalae</taxon>
        <taxon>rosids</taxon>
        <taxon>fabids</taxon>
        <taxon>Cucurbitales</taxon>
        <taxon>Cucurbitaceae</taxon>
        <taxon>Momordiceae</taxon>
        <taxon>Momordica</taxon>
    </lineage>
</organism>
<sequence length="246" mass="28034">MDFFFFDKAEKPPTAIPRSSCNLLQIFAKVFRFLELCLLLVFLSWILSRLPFAVRISGEYFTKLFAFVASPLFGFILCNAIIVALVAKPSQLSGRRVAVGDGGETDRLYEDLIVKSGNGDLPESPSEDGEIVFQDKEIIAEAINSIDRDVEVKSTDPEAESGIDHPKVIRRTLSEKIKRECSKTQSEKLRRSETEKCRNILEQSHDIVYYQDDLSSEEFQRKIEAFIAREKKFRREESSAIVLHSD</sequence>
<keyword evidence="1" id="KW-1133">Transmembrane helix</keyword>
<dbReference type="RefSeq" id="XP_022136879.1">
    <property type="nucleotide sequence ID" value="XM_022281187.1"/>
</dbReference>
<gene>
    <name evidence="3" type="primary">LOC111008461</name>
</gene>
<feature type="non-terminal residue" evidence="3">
    <location>
        <position position="246"/>
    </location>
</feature>
<dbReference type="OrthoDB" id="1916829at2759"/>
<dbReference type="Proteomes" id="UP000504603">
    <property type="component" value="Unplaced"/>
</dbReference>
<dbReference type="GeneID" id="111008461"/>
<keyword evidence="1" id="KW-0812">Transmembrane</keyword>
<evidence type="ECO:0000313" key="2">
    <source>
        <dbReference type="Proteomes" id="UP000504603"/>
    </source>
</evidence>
<dbReference type="PANTHER" id="PTHR33640:SF3">
    <property type="entry name" value="DUF4408 DOMAIN-CONTAINING PROTEIN"/>
    <property type="match status" value="1"/>
</dbReference>
<dbReference type="AlphaFoldDB" id="A0A6J1C5K3"/>
<dbReference type="PANTHER" id="PTHR33640">
    <property type="entry name" value="TRANSMEMBRANE PROTEIN"/>
    <property type="match status" value="1"/>
</dbReference>
<keyword evidence="1" id="KW-0472">Membrane</keyword>
<feature type="transmembrane region" description="Helical" evidence="1">
    <location>
        <begin position="64"/>
        <end position="87"/>
    </location>
</feature>